<dbReference type="KEGG" id="scs:Sta7437_2727"/>
<feature type="domain" description="DUF7305" evidence="3">
    <location>
        <begin position="332"/>
        <end position="447"/>
    </location>
</feature>
<feature type="region of interest" description="Disordered" evidence="1">
    <location>
        <begin position="363"/>
        <end position="385"/>
    </location>
</feature>
<gene>
    <name evidence="4" type="ordered locus">Sta7437_2727</name>
</gene>
<dbReference type="Pfam" id="PF23981">
    <property type="entry name" value="DUF7305"/>
    <property type="match status" value="1"/>
</dbReference>
<organism evidence="4 5">
    <name type="scientific">Stanieria cyanosphaera (strain ATCC 29371 / PCC 7437)</name>
    <dbReference type="NCBI Taxonomy" id="111780"/>
    <lineage>
        <taxon>Bacteria</taxon>
        <taxon>Bacillati</taxon>
        <taxon>Cyanobacteriota</taxon>
        <taxon>Cyanophyceae</taxon>
        <taxon>Pleurocapsales</taxon>
        <taxon>Dermocarpellaceae</taxon>
        <taxon>Stanieria</taxon>
    </lineage>
</organism>
<keyword evidence="2" id="KW-0812">Transmembrane</keyword>
<dbReference type="InterPro" id="IPR055729">
    <property type="entry name" value="DUF7305"/>
</dbReference>
<protein>
    <recommendedName>
        <fullName evidence="3">DUF7305 domain-containing protein</fullName>
    </recommendedName>
</protein>
<accession>K9XX49</accession>
<dbReference type="InterPro" id="IPR018247">
    <property type="entry name" value="EF_Hand_1_Ca_BS"/>
</dbReference>
<keyword evidence="2" id="KW-0472">Membrane</keyword>
<dbReference type="HOGENOM" id="CLU_504238_0_0_3"/>
<feature type="transmembrane region" description="Helical" evidence="2">
    <location>
        <begin position="18"/>
        <end position="39"/>
    </location>
</feature>
<evidence type="ECO:0000256" key="1">
    <source>
        <dbReference type="SAM" id="MobiDB-lite"/>
    </source>
</evidence>
<name>K9XX49_STAC7</name>
<dbReference type="OrthoDB" id="581394at2"/>
<dbReference type="Proteomes" id="UP000010473">
    <property type="component" value="Chromosome"/>
</dbReference>
<reference evidence="5" key="1">
    <citation type="journal article" date="2013" name="Proc. Natl. Acad. Sci. U.S.A.">
        <title>Improving the coverage of the cyanobacterial phylum using diversity-driven genome sequencing.</title>
        <authorList>
            <person name="Shih P.M."/>
            <person name="Wu D."/>
            <person name="Latifi A."/>
            <person name="Axen S.D."/>
            <person name="Fewer D.P."/>
            <person name="Talla E."/>
            <person name="Calteau A."/>
            <person name="Cai F."/>
            <person name="Tandeau de Marsac N."/>
            <person name="Rippka R."/>
            <person name="Herdman M."/>
            <person name="Sivonen K."/>
            <person name="Coursin T."/>
            <person name="Laurent T."/>
            <person name="Goodwin L."/>
            <person name="Nolan M."/>
            <person name="Davenport K.W."/>
            <person name="Han C.S."/>
            <person name="Rubin E.M."/>
            <person name="Eisen J.A."/>
            <person name="Woyke T."/>
            <person name="Gugger M."/>
            <person name="Kerfeld C.A."/>
        </authorList>
    </citation>
    <scope>NUCLEOTIDE SEQUENCE [LARGE SCALE GENOMIC DNA]</scope>
    <source>
        <strain evidence="5">ATCC 29371 / PCC 7437</strain>
    </source>
</reference>
<dbReference type="STRING" id="111780.Sta7437_2727"/>
<keyword evidence="5" id="KW-1185">Reference proteome</keyword>
<keyword evidence="2" id="KW-1133">Transmembrane helix</keyword>
<evidence type="ECO:0000313" key="4">
    <source>
        <dbReference type="EMBL" id="AFZ36252.1"/>
    </source>
</evidence>
<dbReference type="EMBL" id="CP003653">
    <property type="protein sequence ID" value="AFZ36252.1"/>
    <property type="molecule type" value="Genomic_DNA"/>
</dbReference>
<evidence type="ECO:0000313" key="5">
    <source>
        <dbReference type="Proteomes" id="UP000010473"/>
    </source>
</evidence>
<dbReference type="eggNOG" id="COG4726">
    <property type="taxonomic scope" value="Bacteria"/>
</dbReference>
<evidence type="ECO:0000256" key="2">
    <source>
        <dbReference type="SAM" id="Phobius"/>
    </source>
</evidence>
<dbReference type="RefSeq" id="WP_015193920.1">
    <property type="nucleotide sequence ID" value="NC_019748.1"/>
</dbReference>
<evidence type="ECO:0000259" key="3">
    <source>
        <dbReference type="Pfam" id="PF23981"/>
    </source>
</evidence>
<dbReference type="AlphaFoldDB" id="K9XX49"/>
<proteinExistence type="predicted"/>
<dbReference type="PROSITE" id="PS00018">
    <property type="entry name" value="EF_HAND_1"/>
    <property type="match status" value="1"/>
</dbReference>
<sequence length="507" mass="54664">MNLLFKTLVLRQSKHQGFVIPAVIALGLIMTLVGTISIFQSSDEQITAVSQRATSKALAAAELGVARYRELIDKYKVIAVYNACNGTWTDENCSDTAGISWKQAANIPNITASCPTDGDTTVAAMATRGWQYVDANGNNNVDFNEYQYRLISYTYTSNYSGGAYTAQPFGTLIVEGRVNQSNTSLINDALAAVTQIRVDLPIQPGIPTPNGEIVQLEGNFNRFNPALWITGTPGGTVDASVTDVSKLTVNGNIILTDANCASTNTIPTTANLQDWATNKEKSVNLTPLQPQYKPLPGVVNNISSNLDSDITLPRPGDNPETRPDGSVYYNYVINGNIDLDGEDINIVAGSKVLLYVNGNITLRGQPDPDGTGPQERNADLNVRSGNNNKSYNLEIYGTAATTSIRFEGNDPINIAALIHAPNATVTIPSGNNPTVTIKGAVWVKDWDGDFGLTTAVNISPDDPTDKALVSAQYYSYTYIKDDLVSANARVVDPIIDIPSRWETQQVN</sequence>